<dbReference type="KEGG" id="brq:CIT40_23655"/>
<gene>
    <name evidence="1" type="ORF">CIT40_23655</name>
</gene>
<dbReference type="AlphaFoldDB" id="A0A2U8PY51"/>
<evidence type="ECO:0000313" key="1">
    <source>
        <dbReference type="EMBL" id="AWM02726.1"/>
    </source>
</evidence>
<dbReference type="RefSeq" id="WP_094891166.1">
    <property type="nucleotide sequence ID" value="NZ_CP029426.2"/>
</dbReference>
<sequence length="220" mass="25053">MTSATETVWVSDCFLDSSNISKFNLNPDDEGKDYWKDTEFREEMDRLDKLMRKHEAGGTLTEAERPTRAHPRYKELRFEKLPHFFRVNAFIVVSSDFAEVLRGFDLGRGGLSKIELYQGNRTELVTGDWYFLNLGCQKQTFRPDRSTGGFNHPELWPKDKWMVSHPKDNEIAVSASALEGCDLWTDAALDGALFLSGPLEAALKAAQLTRNVRRAKCTIV</sequence>
<keyword evidence="2" id="KW-1185">Reference proteome</keyword>
<protein>
    <submittedName>
        <fullName evidence="1">Uncharacterized protein</fullName>
    </submittedName>
</protein>
<dbReference type="Proteomes" id="UP000215884">
    <property type="component" value="Chromosome"/>
</dbReference>
<proteinExistence type="predicted"/>
<organism evidence="1 2">
    <name type="scientific">Bradyrhizobium amphicarpaeae</name>
    <dbReference type="NCBI Taxonomy" id="1404768"/>
    <lineage>
        <taxon>Bacteria</taxon>
        <taxon>Pseudomonadati</taxon>
        <taxon>Pseudomonadota</taxon>
        <taxon>Alphaproteobacteria</taxon>
        <taxon>Hyphomicrobiales</taxon>
        <taxon>Nitrobacteraceae</taxon>
        <taxon>Bradyrhizobium</taxon>
    </lineage>
</organism>
<reference evidence="1 2" key="2">
    <citation type="journal article" date="2019" name="Int. J. Syst. Evol. Microbiol.">
        <title>Description and complete genome sequence of Bradyrhizobium amphicarpaeae sp. nov., harbouring photosystem and nitrogen-fixation genes.</title>
        <authorList>
            <person name="Bromfield E.S.P."/>
            <person name="Cloutier S."/>
            <person name="Nguyen H.D.T."/>
        </authorList>
    </citation>
    <scope>NUCLEOTIDE SEQUENCE [LARGE SCALE GENOMIC DNA]</scope>
    <source>
        <strain evidence="1 2">39S1MB</strain>
    </source>
</reference>
<accession>A0A2U8PY51</accession>
<dbReference type="EMBL" id="CP029426">
    <property type="protein sequence ID" value="AWM02726.1"/>
    <property type="molecule type" value="Genomic_DNA"/>
</dbReference>
<evidence type="ECO:0000313" key="2">
    <source>
        <dbReference type="Proteomes" id="UP000215884"/>
    </source>
</evidence>
<reference evidence="1 2" key="1">
    <citation type="journal article" date="2017" name="Syst. Appl. Microbiol.">
        <title>Soybeans inoculated with root zone soils of Canadian native legumes harbour diverse and novel Bradyrhizobium spp. that possess agricultural potential.</title>
        <authorList>
            <person name="Bromfield E.S.P."/>
            <person name="Cloutier S."/>
            <person name="Tambong J.T."/>
            <person name="Tran Thi T.V."/>
        </authorList>
    </citation>
    <scope>NUCLEOTIDE SEQUENCE [LARGE SCALE GENOMIC DNA]</scope>
    <source>
        <strain evidence="1 2">39S1MB</strain>
    </source>
</reference>
<name>A0A2U8PY51_9BRAD</name>
<dbReference type="OrthoDB" id="8245248at2"/>